<protein>
    <submittedName>
        <fullName evidence="1">Uncharacterized protein</fullName>
    </submittedName>
</protein>
<proteinExistence type="predicted"/>
<sequence>MHRKLERFRQIRKLERIQRILLLLGEQNERIGKKN</sequence>
<name>A0A8S5MTL9_9CAUD</name>
<organism evidence="1">
    <name type="scientific">Myoviridae sp. ctk251</name>
    <dbReference type="NCBI Taxonomy" id="2826689"/>
    <lineage>
        <taxon>Viruses</taxon>
        <taxon>Duplodnaviria</taxon>
        <taxon>Heunggongvirae</taxon>
        <taxon>Uroviricota</taxon>
        <taxon>Caudoviricetes</taxon>
    </lineage>
</organism>
<accession>A0A8S5MTL9</accession>
<dbReference type="EMBL" id="BK014979">
    <property type="protein sequence ID" value="DAD85291.1"/>
    <property type="molecule type" value="Genomic_DNA"/>
</dbReference>
<evidence type="ECO:0000313" key="1">
    <source>
        <dbReference type="EMBL" id="DAD85291.1"/>
    </source>
</evidence>
<reference evidence="1" key="1">
    <citation type="journal article" date="2021" name="Proc. Natl. Acad. Sci. U.S.A.">
        <title>A Catalog of Tens of Thousands of Viruses from Human Metagenomes Reveals Hidden Associations with Chronic Diseases.</title>
        <authorList>
            <person name="Tisza M.J."/>
            <person name="Buck C.B."/>
        </authorList>
    </citation>
    <scope>NUCLEOTIDE SEQUENCE</scope>
    <source>
        <strain evidence="1">Ctk251</strain>
    </source>
</reference>